<protein>
    <submittedName>
        <fullName evidence="3">Uncharacterized protein</fullName>
    </submittedName>
</protein>
<dbReference type="Proteomes" id="UP001142055">
    <property type="component" value="Chromosome 3"/>
</dbReference>
<accession>A0A9Q0M3Q8</accession>
<feature type="region of interest" description="Disordered" evidence="1">
    <location>
        <begin position="104"/>
        <end position="135"/>
    </location>
</feature>
<dbReference type="EMBL" id="JAPWDV010000003">
    <property type="protein sequence ID" value="KAJ6217332.1"/>
    <property type="molecule type" value="Genomic_DNA"/>
</dbReference>
<evidence type="ECO:0000256" key="2">
    <source>
        <dbReference type="SAM" id="SignalP"/>
    </source>
</evidence>
<evidence type="ECO:0000313" key="4">
    <source>
        <dbReference type="Proteomes" id="UP001142055"/>
    </source>
</evidence>
<dbReference type="AlphaFoldDB" id="A0A9Q0M3Q8"/>
<keyword evidence="4" id="KW-1185">Reference proteome</keyword>
<gene>
    <name evidence="3" type="ORF">RDWZM_008489</name>
</gene>
<feature type="chain" id="PRO_5040401735" evidence="2">
    <location>
        <begin position="26"/>
        <end position="360"/>
    </location>
</feature>
<evidence type="ECO:0000313" key="3">
    <source>
        <dbReference type="EMBL" id="KAJ6217332.1"/>
    </source>
</evidence>
<name>A0A9Q0M3Q8_BLOTA</name>
<organism evidence="3 4">
    <name type="scientific">Blomia tropicalis</name>
    <name type="common">Mite</name>
    <dbReference type="NCBI Taxonomy" id="40697"/>
    <lineage>
        <taxon>Eukaryota</taxon>
        <taxon>Metazoa</taxon>
        <taxon>Ecdysozoa</taxon>
        <taxon>Arthropoda</taxon>
        <taxon>Chelicerata</taxon>
        <taxon>Arachnida</taxon>
        <taxon>Acari</taxon>
        <taxon>Acariformes</taxon>
        <taxon>Sarcoptiformes</taxon>
        <taxon>Astigmata</taxon>
        <taxon>Glycyphagoidea</taxon>
        <taxon>Echimyopodidae</taxon>
        <taxon>Blomia</taxon>
    </lineage>
</organism>
<evidence type="ECO:0000256" key="1">
    <source>
        <dbReference type="SAM" id="MobiDB-lite"/>
    </source>
</evidence>
<feature type="signal peptide" evidence="2">
    <location>
        <begin position="1"/>
        <end position="25"/>
    </location>
</feature>
<keyword evidence="2" id="KW-0732">Signal</keyword>
<proteinExistence type="predicted"/>
<comment type="caution">
    <text evidence="3">The sequence shown here is derived from an EMBL/GenBank/DDBJ whole genome shotgun (WGS) entry which is preliminary data.</text>
</comment>
<reference evidence="3" key="1">
    <citation type="submission" date="2022-12" db="EMBL/GenBank/DDBJ databases">
        <title>Genome assemblies of Blomia tropicalis.</title>
        <authorList>
            <person name="Cui Y."/>
        </authorList>
    </citation>
    <scope>NUCLEOTIDE SEQUENCE</scope>
    <source>
        <tissue evidence="3">Adult mites</tissue>
    </source>
</reference>
<sequence length="360" mass="41746">MIYHFNGQLVNFLISILLTATFAHCANTNDTEIVSNNTRIDDFNLTTTFYEVDRANLTTSGTLIDLEDEYWDTPTTNKPALSGRSLNRSDEVSVVTFRVTVTTTPSTTPKKNKFKPKNDFNGLGSEGEEDDDPINNSWRMTLHGTNMNTEELKMCNKTLLAIHFKPYSRRKVARQLKKELDYKFKNYNYRFSIIVSSTSRNTMGKALHGVWMSVSLNGVHYFITATYRTIEGYKMREDQLNKIEYWSVIHEIGAHNMTGYRKYNRIASKMKMDLDRQFGNGNVWSVVIVKNRYLVKAKVFEDVENHMEFSRLNSGHYIVFRGGQNIDDGARNARYKSMNDEIDDDETSEHSFREYVHNRT</sequence>